<feature type="region of interest" description="Disordered" evidence="1">
    <location>
        <begin position="33"/>
        <end position="78"/>
    </location>
</feature>
<dbReference type="EMBL" id="KV784356">
    <property type="protein sequence ID" value="OEU18268.1"/>
    <property type="molecule type" value="Genomic_DNA"/>
</dbReference>
<evidence type="ECO:0000313" key="3">
    <source>
        <dbReference type="EMBL" id="OEU18268.1"/>
    </source>
</evidence>
<evidence type="ECO:0000259" key="2">
    <source>
        <dbReference type="Pfam" id="PF20710"/>
    </source>
</evidence>
<feature type="domain" description="DUF6824" evidence="2">
    <location>
        <begin position="418"/>
        <end position="509"/>
    </location>
</feature>
<dbReference type="InterPro" id="IPR049227">
    <property type="entry name" value="DUF6824"/>
</dbReference>
<evidence type="ECO:0000256" key="1">
    <source>
        <dbReference type="SAM" id="MobiDB-lite"/>
    </source>
</evidence>
<dbReference type="Proteomes" id="UP000095751">
    <property type="component" value="Unassembled WGS sequence"/>
</dbReference>
<reference evidence="3 4" key="1">
    <citation type="submission" date="2016-09" db="EMBL/GenBank/DDBJ databases">
        <title>Extensive genetic diversity and differential bi-allelic expression allows diatom success in the polar Southern Ocean.</title>
        <authorList>
            <consortium name="DOE Joint Genome Institute"/>
            <person name="Mock T."/>
            <person name="Otillar R.P."/>
            <person name="Strauss J."/>
            <person name="Dupont C."/>
            <person name="Frickenhaus S."/>
            <person name="Maumus F."/>
            <person name="Mcmullan M."/>
            <person name="Sanges R."/>
            <person name="Schmutz J."/>
            <person name="Toseland A."/>
            <person name="Valas R."/>
            <person name="Veluchamy A."/>
            <person name="Ward B.J."/>
            <person name="Allen A."/>
            <person name="Barry K."/>
            <person name="Falciatore A."/>
            <person name="Ferrante M."/>
            <person name="Fortunato A.E."/>
            <person name="Gloeckner G."/>
            <person name="Gruber A."/>
            <person name="Hipkin R."/>
            <person name="Janech M."/>
            <person name="Kroth P."/>
            <person name="Leese F."/>
            <person name="Lindquist E."/>
            <person name="Lyon B.R."/>
            <person name="Martin J."/>
            <person name="Mayer C."/>
            <person name="Parker M."/>
            <person name="Quesneville H."/>
            <person name="Raymond J."/>
            <person name="Uhlig C."/>
            <person name="Valentin K.U."/>
            <person name="Worden A.Z."/>
            <person name="Armbrust E.V."/>
            <person name="Bowler C."/>
            <person name="Green B."/>
            <person name="Moulton V."/>
            <person name="Van Oosterhout C."/>
            <person name="Grigoriev I."/>
        </authorList>
    </citation>
    <scope>NUCLEOTIDE SEQUENCE [LARGE SCALE GENOMIC DNA]</scope>
    <source>
        <strain evidence="3 4">CCMP1102</strain>
    </source>
</reference>
<protein>
    <recommendedName>
        <fullName evidence="2">DUF6824 domain-containing protein</fullName>
    </recommendedName>
</protein>
<feature type="region of interest" description="Disordered" evidence="1">
    <location>
        <begin position="196"/>
        <end position="216"/>
    </location>
</feature>
<dbReference type="InParanoid" id="A0A1E7FJE0"/>
<dbReference type="KEGG" id="fcy:FRACYDRAFT_236544"/>
<sequence length="550" mass="62952">MSDLPSSLSLTTAVASYRDRLSADIDKLRQRIDQDRGKQQQQQQQLHQQRYDDDDGKKNRKNELQQQQQNPAENDSYNDAIYSRCVSMPTMEDSLKPAQDISEQYELDMALQNHQMMTIRRAAAYKPDEIPYYLLQQHQQQQHQQQYQGQQHTHQLHLIPPSLLTMQQSTSSLPLLPHLSSPSLLRDFPSKFPTSINIGGTVEPSSATTHDGGRQSTFSLNLKNSAVCNNDISKTMCDSAELNNNPPRNVSEKINRKRSAAGRRRKETESRNDNSTIDNKRNRKRAPCDILSRDNKIAKKKDTSNNSSKLVPSLLPSLYPGLQFLENQQIRVQQYDSQLPSTKHQTVQQIHQQQEQQQLMNRYTGTQSTDATGNNGNHHHQNFHGDDDGAYYTSRSSRRFPEEKRKLSKNFIPGTNTVVLGKGNVPKTNEGNLKLKGLIMDSLIEYSNGERREKINATTKIICHVRDKNATNNSTTSTPTTGFVKYEDACWWEMTERDARVKVTALFRDSLHNQYRSSSTSKVRRRQQLRNYTDSNNSNNNNTTILDTDD</sequence>
<feature type="compositionally biased region" description="Low complexity" evidence="1">
    <location>
        <begin position="531"/>
        <end position="550"/>
    </location>
</feature>
<dbReference type="OrthoDB" id="55141at2759"/>
<feature type="region of interest" description="Disordered" evidence="1">
    <location>
        <begin position="237"/>
        <end position="313"/>
    </location>
</feature>
<name>A0A1E7FJE0_9STRA</name>
<feature type="compositionally biased region" description="Basic and acidic residues" evidence="1">
    <location>
        <begin position="49"/>
        <end position="63"/>
    </location>
</feature>
<evidence type="ECO:0000313" key="4">
    <source>
        <dbReference type="Proteomes" id="UP000095751"/>
    </source>
</evidence>
<feature type="region of interest" description="Disordered" evidence="1">
    <location>
        <begin position="514"/>
        <end position="550"/>
    </location>
</feature>
<gene>
    <name evidence="3" type="ORF">FRACYDRAFT_236544</name>
</gene>
<feature type="compositionally biased region" description="Basic residues" evidence="1">
    <location>
        <begin position="255"/>
        <end position="265"/>
    </location>
</feature>
<keyword evidence="4" id="KW-1185">Reference proteome</keyword>
<organism evidence="3 4">
    <name type="scientific">Fragilariopsis cylindrus CCMP1102</name>
    <dbReference type="NCBI Taxonomy" id="635003"/>
    <lineage>
        <taxon>Eukaryota</taxon>
        <taxon>Sar</taxon>
        <taxon>Stramenopiles</taxon>
        <taxon>Ochrophyta</taxon>
        <taxon>Bacillariophyta</taxon>
        <taxon>Bacillariophyceae</taxon>
        <taxon>Bacillariophycidae</taxon>
        <taxon>Bacillariales</taxon>
        <taxon>Bacillariaceae</taxon>
        <taxon>Fragilariopsis</taxon>
    </lineage>
</organism>
<dbReference type="Pfam" id="PF20710">
    <property type="entry name" value="DUF6824"/>
    <property type="match status" value="1"/>
</dbReference>
<proteinExistence type="predicted"/>
<feature type="compositionally biased region" description="Low complexity" evidence="1">
    <location>
        <begin position="39"/>
        <end position="48"/>
    </location>
</feature>
<feature type="region of interest" description="Disordered" evidence="1">
    <location>
        <begin position="379"/>
        <end position="404"/>
    </location>
</feature>
<feature type="compositionally biased region" description="Basic and acidic residues" evidence="1">
    <location>
        <begin position="291"/>
        <end position="303"/>
    </location>
</feature>
<dbReference type="AlphaFoldDB" id="A0A1E7FJE0"/>
<feature type="compositionally biased region" description="Polar residues" evidence="1">
    <location>
        <begin position="64"/>
        <end position="77"/>
    </location>
</feature>
<feature type="compositionally biased region" description="Low complexity" evidence="1">
    <location>
        <begin position="304"/>
        <end position="313"/>
    </location>
</feature>
<accession>A0A1E7FJE0</accession>